<evidence type="ECO:0000313" key="2">
    <source>
        <dbReference type="EMBL" id="KPQ43250.1"/>
    </source>
</evidence>
<reference evidence="2 3" key="1">
    <citation type="submission" date="2015-09" db="EMBL/GenBank/DDBJ databases">
        <title>A metagenomics-based metabolic model of nitrate-dependent anaerobic oxidation of methane by Methanoperedens-like archaea.</title>
        <authorList>
            <person name="Arshad A."/>
            <person name="Speth D.R."/>
            <person name="De Graaf R.M."/>
            <person name="Op Den Camp H.J."/>
            <person name="Jetten M.S."/>
            <person name="Welte C.U."/>
        </authorList>
    </citation>
    <scope>NUCLEOTIDE SEQUENCE [LARGE SCALE GENOMIC DNA]</scope>
</reference>
<dbReference type="AlphaFoldDB" id="A0A0N8KQW2"/>
<name>A0A0N8KQW2_9EURY</name>
<feature type="transmembrane region" description="Helical" evidence="1">
    <location>
        <begin position="161"/>
        <end position="179"/>
    </location>
</feature>
<feature type="transmembrane region" description="Helical" evidence="1">
    <location>
        <begin position="102"/>
        <end position="128"/>
    </location>
</feature>
<keyword evidence="1" id="KW-0472">Membrane</keyword>
<evidence type="ECO:0000313" key="3">
    <source>
        <dbReference type="Proteomes" id="UP000050360"/>
    </source>
</evidence>
<organism evidence="2 3">
    <name type="scientific">Candidatus Methanoperedens nitratireducens</name>
    <dbReference type="NCBI Taxonomy" id="1392998"/>
    <lineage>
        <taxon>Archaea</taxon>
        <taxon>Methanobacteriati</taxon>
        <taxon>Methanobacteriota</taxon>
        <taxon>Stenosarchaea group</taxon>
        <taxon>Methanomicrobia</taxon>
        <taxon>Methanosarcinales</taxon>
        <taxon>ANME-2 cluster</taxon>
        <taxon>Candidatus Methanoperedentaceae</taxon>
        <taxon>Candidatus Methanoperedens</taxon>
    </lineage>
</organism>
<dbReference type="Proteomes" id="UP000050360">
    <property type="component" value="Unassembled WGS sequence"/>
</dbReference>
<proteinExistence type="predicted"/>
<dbReference type="Pfam" id="PF14329">
    <property type="entry name" value="DUF4386"/>
    <property type="match status" value="1"/>
</dbReference>
<dbReference type="InterPro" id="IPR025495">
    <property type="entry name" value="DUF4386"/>
</dbReference>
<protein>
    <recommendedName>
        <fullName evidence="4">DUF4386 domain-containing protein</fullName>
    </recommendedName>
</protein>
<feature type="transmembrane region" description="Helical" evidence="1">
    <location>
        <begin position="78"/>
        <end position="95"/>
    </location>
</feature>
<sequence length="256" mass="28073">MTKPNKSGGIEIPGHTEEASQRKAAKVAGLMFLFIVIGWTLNWTLVDSKLIVAGNATATVNNIMANELLFRIGITNELLFSISGVVLALALYIILKPVNKNLALLALFLKLMEAIIGAVMVLVAFFALQMLNGKAYLTVFKPEQLQDIVGLFLNVRSTGSTISMVFLGMNLIVFLYLLFKSKYVPRILAGFGILSYSLILVYSLANILAPQNATVLTMVNTISMVFFAPSVLFELIIGLWLLIKGVNVQQRDTINE</sequence>
<evidence type="ECO:0000256" key="1">
    <source>
        <dbReference type="SAM" id="Phobius"/>
    </source>
</evidence>
<dbReference type="EMBL" id="LKCM01000167">
    <property type="protein sequence ID" value="KPQ43250.1"/>
    <property type="molecule type" value="Genomic_DNA"/>
</dbReference>
<evidence type="ECO:0008006" key="4">
    <source>
        <dbReference type="Google" id="ProtNLM"/>
    </source>
</evidence>
<dbReference type="PATRIC" id="fig|1719120.3.peg.2411"/>
<keyword evidence="1" id="KW-1133">Transmembrane helix</keyword>
<feature type="transmembrane region" description="Helical" evidence="1">
    <location>
        <begin position="221"/>
        <end position="243"/>
    </location>
</feature>
<feature type="transmembrane region" description="Helical" evidence="1">
    <location>
        <begin position="186"/>
        <end position="209"/>
    </location>
</feature>
<accession>A0A0N8KQW2</accession>
<feature type="transmembrane region" description="Helical" evidence="1">
    <location>
        <begin position="27"/>
        <end position="46"/>
    </location>
</feature>
<keyword evidence="1" id="KW-0812">Transmembrane</keyword>
<gene>
    <name evidence="2" type="ORF">MPEBLZ_02208</name>
</gene>
<comment type="caution">
    <text evidence="2">The sequence shown here is derived from an EMBL/GenBank/DDBJ whole genome shotgun (WGS) entry which is preliminary data.</text>
</comment>